<name>A0A1E3VN43_9HYPH</name>
<dbReference type="AlphaFoldDB" id="A0A1E3VN43"/>
<evidence type="ECO:0000313" key="3">
    <source>
        <dbReference type="Proteomes" id="UP000094172"/>
    </source>
</evidence>
<keyword evidence="3" id="KW-1185">Reference proteome</keyword>
<evidence type="ECO:0000313" key="2">
    <source>
        <dbReference type="EMBL" id="ODR94376.1"/>
    </source>
</evidence>
<protein>
    <recommendedName>
        <fullName evidence="1">DUF1835 domain-containing protein</fullName>
    </recommendedName>
</protein>
<dbReference type="Pfam" id="PF08874">
    <property type="entry name" value="DUF1835"/>
    <property type="match status" value="1"/>
</dbReference>
<dbReference type="EMBL" id="LPWE01000012">
    <property type="protein sequence ID" value="ODR94376.1"/>
    <property type="molecule type" value="Genomic_DNA"/>
</dbReference>
<organism evidence="2 3">
    <name type="scientific">Methyloceanibacter stevinii</name>
    <dbReference type="NCBI Taxonomy" id="1774970"/>
    <lineage>
        <taxon>Bacteria</taxon>
        <taxon>Pseudomonadati</taxon>
        <taxon>Pseudomonadota</taxon>
        <taxon>Alphaproteobacteria</taxon>
        <taxon>Hyphomicrobiales</taxon>
        <taxon>Hyphomicrobiaceae</taxon>
        <taxon>Methyloceanibacter</taxon>
    </lineage>
</organism>
<accession>A0A1E3VN43</accession>
<reference evidence="2 3" key="1">
    <citation type="journal article" date="2016" name="Environ. Microbiol.">
        <title>New Methyloceanibacter diversity from North Sea sediments includes methanotroph containing solely the soluble methane monooxygenase.</title>
        <authorList>
            <person name="Vekeman B."/>
            <person name="Kerckhof F.M."/>
            <person name="Cremers G."/>
            <person name="de Vos P."/>
            <person name="Vandamme P."/>
            <person name="Boon N."/>
            <person name="Op den Camp H.J."/>
            <person name="Heylen K."/>
        </authorList>
    </citation>
    <scope>NUCLEOTIDE SEQUENCE [LARGE SCALE GENOMIC DNA]</scope>
    <source>
        <strain evidence="2 3">R-67176</strain>
    </source>
</reference>
<dbReference type="STRING" id="1774970.AUC70_06785"/>
<dbReference type="InterPro" id="IPR014973">
    <property type="entry name" value="DUF1835"/>
</dbReference>
<sequence length="326" mass="36342">MVDLIITNGDSAGELLRRTLQGTEVLPWRDVLHEGPVPLTETREELGAARVAFLAEAGAADPGVLENDFEARYRGLSISANFDRVILWFEHDLYDQLQLLQVLDWFADHPREPETLLMVQTDEYIARQEPEAIVDEAALARPVTDAQLDLAVRAWAAFRQPTPEAWAHLLREDISALPFLRGAVVRMLEELPGPDGVTRTERLVLACLNAGSGLTAVALFGAVQKMEDAEFMGDWSFWRVLDGLALGPAPLIAGLDGASFQVEDKARMEAYVKSQPALTTLGKDVVEGRADWAERHPIDRWWGGTHLTNARLWRWDPETEHLIAPL</sequence>
<dbReference type="Proteomes" id="UP000094172">
    <property type="component" value="Unassembled WGS sequence"/>
</dbReference>
<feature type="domain" description="DUF1835" evidence="1">
    <location>
        <begin position="6"/>
        <end position="110"/>
    </location>
</feature>
<evidence type="ECO:0000259" key="1">
    <source>
        <dbReference type="Pfam" id="PF08874"/>
    </source>
</evidence>
<proteinExistence type="predicted"/>
<dbReference type="RefSeq" id="WP_069444737.1">
    <property type="nucleotide sequence ID" value="NZ_LPWE01000012.1"/>
</dbReference>
<gene>
    <name evidence="2" type="ORF">AUC70_06785</name>
</gene>
<comment type="caution">
    <text evidence="2">The sequence shown here is derived from an EMBL/GenBank/DDBJ whole genome shotgun (WGS) entry which is preliminary data.</text>
</comment>